<dbReference type="EMBL" id="BK015844">
    <property type="protein sequence ID" value="DAE27658.1"/>
    <property type="molecule type" value="Genomic_DNA"/>
</dbReference>
<proteinExistence type="predicted"/>
<organism evidence="1">
    <name type="scientific">virus sp. ct6zJ3</name>
    <dbReference type="NCBI Taxonomy" id="2826792"/>
    <lineage>
        <taxon>Viruses</taxon>
    </lineage>
</organism>
<accession>A0A8S5R932</accession>
<reference evidence="1" key="1">
    <citation type="journal article" date="2021" name="Proc. Natl. Acad. Sci. U.S.A.">
        <title>A Catalog of Tens of Thousands of Viruses from Human Metagenomes Reveals Hidden Associations with Chronic Diseases.</title>
        <authorList>
            <person name="Tisza M.J."/>
            <person name="Buck C.B."/>
        </authorList>
    </citation>
    <scope>NUCLEOTIDE SEQUENCE</scope>
    <source>
        <strain evidence="1">Ct6zJ3</strain>
    </source>
</reference>
<sequence>MSKTIVLMEPRRAADCGQQLKFIAEALNLRQIDLAHVYQIDRQDLGKAYHGQKMIPARCVHAHMLLLELAHRRVTSQEVA</sequence>
<name>A0A8S5R932_9VIRU</name>
<protein>
    <submittedName>
        <fullName evidence="1">Uncharacterized protein</fullName>
    </submittedName>
</protein>
<evidence type="ECO:0000313" key="1">
    <source>
        <dbReference type="EMBL" id="DAE27658.1"/>
    </source>
</evidence>